<dbReference type="AlphaFoldDB" id="D7FGY8"/>
<accession>D7FGY8</accession>
<gene>
    <name evidence="4" type="ORF">Esi_0104_0001</name>
</gene>
<dbReference type="Proteomes" id="UP000002630">
    <property type="component" value="Linkage Group LG27"/>
</dbReference>
<evidence type="ECO:0000259" key="3">
    <source>
        <dbReference type="Pfam" id="PF10342"/>
    </source>
</evidence>
<dbReference type="EMBL" id="FN649752">
    <property type="protein sequence ID" value="CBJ28366.1"/>
    <property type="molecule type" value="Genomic_DNA"/>
</dbReference>
<keyword evidence="5" id="KW-1185">Reference proteome</keyword>
<evidence type="ECO:0000256" key="1">
    <source>
        <dbReference type="ARBA" id="ARBA00022729"/>
    </source>
</evidence>
<dbReference type="Pfam" id="PF10342">
    <property type="entry name" value="Kre9_KNH"/>
    <property type="match status" value="1"/>
</dbReference>
<name>D7FGY8_ECTSI</name>
<dbReference type="InterPro" id="IPR018466">
    <property type="entry name" value="Kre9/Knh1-like_N"/>
</dbReference>
<evidence type="ECO:0000256" key="2">
    <source>
        <dbReference type="SAM" id="SignalP"/>
    </source>
</evidence>
<proteinExistence type="predicted"/>
<protein>
    <submittedName>
        <fullName evidence="4">EsV-1-163</fullName>
    </submittedName>
</protein>
<feature type="chain" id="PRO_5003095249" evidence="2">
    <location>
        <begin position="20"/>
        <end position="254"/>
    </location>
</feature>
<keyword evidence="1 2" id="KW-0732">Signal</keyword>
<evidence type="ECO:0000313" key="5">
    <source>
        <dbReference type="Proteomes" id="UP000002630"/>
    </source>
</evidence>
<feature type="signal peptide" evidence="2">
    <location>
        <begin position="1"/>
        <end position="19"/>
    </location>
</feature>
<reference evidence="4 5" key="1">
    <citation type="journal article" date="2010" name="Nature">
        <title>The Ectocarpus genome and the independent evolution of multicellularity in brown algae.</title>
        <authorList>
            <person name="Cock J.M."/>
            <person name="Sterck L."/>
            <person name="Rouze P."/>
            <person name="Scornet D."/>
            <person name="Allen A.E."/>
            <person name="Amoutzias G."/>
            <person name="Anthouard V."/>
            <person name="Artiguenave F."/>
            <person name="Aury J.M."/>
            <person name="Badger J.H."/>
            <person name="Beszteri B."/>
            <person name="Billiau K."/>
            <person name="Bonnet E."/>
            <person name="Bothwell J.H."/>
            <person name="Bowler C."/>
            <person name="Boyen C."/>
            <person name="Brownlee C."/>
            <person name="Carrano C.J."/>
            <person name="Charrier B."/>
            <person name="Cho G.Y."/>
            <person name="Coelho S.M."/>
            <person name="Collen J."/>
            <person name="Corre E."/>
            <person name="Da Silva C."/>
            <person name="Delage L."/>
            <person name="Delaroque N."/>
            <person name="Dittami S.M."/>
            <person name="Doulbeau S."/>
            <person name="Elias M."/>
            <person name="Farnham G."/>
            <person name="Gachon C.M."/>
            <person name="Gschloessl B."/>
            <person name="Heesch S."/>
            <person name="Jabbari K."/>
            <person name="Jubin C."/>
            <person name="Kawai H."/>
            <person name="Kimura K."/>
            <person name="Kloareg B."/>
            <person name="Kupper F.C."/>
            <person name="Lang D."/>
            <person name="Le Bail A."/>
            <person name="Leblanc C."/>
            <person name="Lerouge P."/>
            <person name="Lohr M."/>
            <person name="Lopez P.J."/>
            <person name="Martens C."/>
            <person name="Maumus F."/>
            <person name="Michel G."/>
            <person name="Miranda-Saavedra D."/>
            <person name="Morales J."/>
            <person name="Moreau H."/>
            <person name="Motomura T."/>
            <person name="Nagasato C."/>
            <person name="Napoli C.A."/>
            <person name="Nelson D.R."/>
            <person name="Nyvall-Collen P."/>
            <person name="Peters A.F."/>
            <person name="Pommier C."/>
            <person name="Potin P."/>
            <person name="Poulain J."/>
            <person name="Quesneville H."/>
            <person name="Read B."/>
            <person name="Rensing S.A."/>
            <person name="Ritter A."/>
            <person name="Rousvoal S."/>
            <person name="Samanta M."/>
            <person name="Samson G."/>
            <person name="Schroeder D.C."/>
            <person name="Segurens B."/>
            <person name="Strittmatter M."/>
            <person name="Tonon T."/>
            <person name="Tregear J.W."/>
            <person name="Valentin K."/>
            <person name="von Dassow P."/>
            <person name="Yamagishi T."/>
            <person name="Van de Peer Y."/>
            <person name="Wincker P."/>
        </authorList>
    </citation>
    <scope>NUCLEOTIDE SEQUENCE [LARGE SCALE GENOMIC DNA]</scope>
    <source>
        <strain evidence="5">Ec32 / CCAP1310/4</strain>
    </source>
</reference>
<dbReference type="InParanoid" id="D7FGY8"/>
<sequence>MALTAFAALAFGMLSAANALEVVSPGGGISVIADRVYTVEWTGTTTGRFEIDLYYCNSFCMEDVCGDWVTALCPYGADGCPDSAGDYDIIMPEPMSGTSSGYKVMVKNAEDESDMGCSDDFTLIASEDAPEAGELGYSLTVTSPSDGDTAIAGEVYTVEWDYDNGFGSSTDRFALDLYLVGGTGDCGTYVTTLCDKPSIGCPDSQGDYDVEIPSDTPAGMYSIRVGVFDDETIYDCSDTFGVETSDDTNMSMRL</sequence>
<dbReference type="EMBL" id="FN647726">
    <property type="protein sequence ID" value="CBJ28366.1"/>
    <property type="molecule type" value="Genomic_DNA"/>
</dbReference>
<evidence type="ECO:0000313" key="4">
    <source>
        <dbReference type="EMBL" id="CBJ28366.1"/>
    </source>
</evidence>
<dbReference type="OrthoDB" id="10274206at2759"/>
<feature type="domain" description="Yeast cell wall synthesis Kre9/Knh1-like N-terminal" evidence="3">
    <location>
        <begin position="143"/>
        <end position="242"/>
    </location>
</feature>
<organism evidence="4 5">
    <name type="scientific">Ectocarpus siliculosus</name>
    <name type="common">Brown alga</name>
    <name type="synonym">Conferva siliculosa</name>
    <dbReference type="NCBI Taxonomy" id="2880"/>
    <lineage>
        <taxon>Eukaryota</taxon>
        <taxon>Sar</taxon>
        <taxon>Stramenopiles</taxon>
        <taxon>Ochrophyta</taxon>
        <taxon>PX clade</taxon>
        <taxon>Phaeophyceae</taxon>
        <taxon>Ectocarpales</taxon>
        <taxon>Ectocarpaceae</taxon>
        <taxon>Ectocarpus</taxon>
    </lineage>
</organism>